<dbReference type="Proteomes" id="UP000287144">
    <property type="component" value="Unassembled WGS sequence"/>
</dbReference>
<name>A0A428UID7_9HYPO</name>
<dbReference type="InterPro" id="IPR055481">
    <property type="entry name" value="DUF7053"/>
</dbReference>
<dbReference type="PANTHER" id="PTHR38117:SF1">
    <property type="entry name" value="DUF3074 DOMAIN-CONTAINING PROTEIN"/>
    <property type="match status" value="1"/>
</dbReference>
<evidence type="ECO:0000313" key="3">
    <source>
        <dbReference type="Proteomes" id="UP000287144"/>
    </source>
</evidence>
<proteinExistence type="predicted"/>
<sequence>MSGLQCYSTMHYAMMKTCSGPRPRSGDVSAIPSSIPASKGVEMLHDHEFFIKCDPHMIKFEALQTPQDPAPAPPPGGQTVVASPKCYSITDRVHALPAGLWDSDVVSTAEFFNLERGVFIRMRGPMGMVLETVWQIEEADDGSCEIVEDVVIACSRLLVGVVKGSCEDGWKGVHGKMVERLKGSS</sequence>
<gene>
    <name evidence="2" type="ORF">CEP52_001551</name>
</gene>
<accession>A0A428UID7</accession>
<comment type="caution">
    <text evidence="2">The sequence shown here is derived from an EMBL/GenBank/DDBJ whole genome shotgun (WGS) entry which is preliminary data.</text>
</comment>
<protein>
    <recommendedName>
        <fullName evidence="1">DUF7053 domain-containing protein</fullName>
    </recommendedName>
</protein>
<dbReference type="Pfam" id="PF23155">
    <property type="entry name" value="DUF7053"/>
    <property type="match status" value="1"/>
</dbReference>
<reference evidence="2 3" key="1">
    <citation type="submission" date="2017-06" db="EMBL/GenBank/DDBJ databases">
        <title>Comparative genomic analysis of Ambrosia Fusariam Clade fungi.</title>
        <authorList>
            <person name="Stajich J.E."/>
            <person name="Carrillo J."/>
            <person name="Kijimoto T."/>
            <person name="Eskalen A."/>
            <person name="O'Donnell K."/>
            <person name="Kasson M."/>
        </authorList>
    </citation>
    <scope>NUCLEOTIDE SEQUENCE [LARGE SCALE GENOMIC DNA]</scope>
    <source>
        <strain evidence="2 3">NRRL62579</strain>
    </source>
</reference>
<evidence type="ECO:0000313" key="2">
    <source>
        <dbReference type="EMBL" id="RSM14061.1"/>
    </source>
</evidence>
<keyword evidence="3" id="KW-1185">Reference proteome</keyword>
<evidence type="ECO:0000259" key="1">
    <source>
        <dbReference type="Pfam" id="PF23155"/>
    </source>
</evidence>
<dbReference type="PANTHER" id="PTHR38117">
    <property type="entry name" value="NACHT AND WD40 DOMAIN PROTEIN"/>
    <property type="match status" value="1"/>
</dbReference>
<dbReference type="AlphaFoldDB" id="A0A428UID7"/>
<organism evidence="2 3">
    <name type="scientific">Fusarium oligoseptatum</name>
    <dbReference type="NCBI Taxonomy" id="2604345"/>
    <lineage>
        <taxon>Eukaryota</taxon>
        <taxon>Fungi</taxon>
        <taxon>Dikarya</taxon>
        <taxon>Ascomycota</taxon>
        <taxon>Pezizomycotina</taxon>
        <taxon>Sordariomycetes</taxon>
        <taxon>Hypocreomycetidae</taxon>
        <taxon>Hypocreales</taxon>
        <taxon>Nectriaceae</taxon>
        <taxon>Fusarium</taxon>
        <taxon>Fusarium solani species complex</taxon>
    </lineage>
</organism>
<dbReference type="EMBL" id="NKCK01000008">
    <property type="protein sequence ID" value="RSM14061.1"/>
    <property type="molecule type" value="Genomic_DNA"/>
</dbReference>
<feature type="domain" description="DUF7053" evidence="1">
    <location>
        <begin position="28"/>
        <end position="182"/>
    </location>
</feature>